<evidence type="ECO:0000313" key="2">
    <source>
        <dbReference type="EMBL" id="NBJ27059.1"/>
    </source>
</evidence>
<organism evidence="2 3">
    <name type="scientific">Microvirga arsenatis</name>
    <dbReference type="NCBI Taxonomy" id="2692265"/>
    <lineage>
        <taxon>Bacteria</taxon>
        <taxon>Pseudomonadati</taxon>
        <taxon>Pseudomonadota</taxon>
        <taxon>Alphaproteobacteria</taxon>
        <taxon>Hyphomicrobiales</taxon>
        <taxon>Methylobacteriaceae</taxon>
        <taxon>Microvirga</taxon>
    </lineage>
</organism>
<protein>
    <submittedName>
        <fullName evidence="2">Uncharacterized protein</fullName>
    </submittedName>
</protein>
<comment type="caution">
    <text evidence="2">The sequence shown here is derived from an EMBL/GenBank/DDBJ whole genome shotgun (WGS) entry which is preliminary data.</text>
</comment>
<reference evidence="2 3" key="1">
    <citation type="submission" date="2020-01" db="EMBL/GenBank/DDBJ databases">
        <title>Microvirga sp. nov., an arsenate reduction bacterium isolated from Tibet hotspring sediments.</title>
        <authorList>
            <person name="Yuan C.-G."/>
        </authorList>
    </citation>
    <scope>NUCLEOTIDE SEQUENCE [LARGE SCALE GENOMIC DNA]</scope>
    <source>
        <strain evidence="2 3">SYSU G3D203</strain>
    </source>
</reference>
<proteinExistence type="predicted"/>
<keyword evidence="3" id="KW-1185">Reference proteome</keyword>
<accession>A0ABW9Z2Z2</accession>
<keyword evidence="1" id="KW-0812">Transmembrane</keyword>
<name>A0ABW9Z2Z2_9HYPH</name>
<evidence type="ECO:0000256" key="1">
    <source>
        <dbReference type="SAM" id="Phobius"/>
    </source>
</evidence>
<dbReference type="EMBL" id="JAAAXJ010000025">
    <property type="protein sequence ID" value="NBJ27059.1"/>
    <property type="molecule type" value="Genomic_DNA"/>
</dbReference>
<feature type="transmembrane region" description="Helical" evidence="1">
    <location>
        <begin position="21"/>
        <end position="44"/>
    </location>
</feature>
<dbReference type="Proteomes" id="UP000818323">
    <property type="component" value="Unassembled WGS sequence"/>
</dbReference>
<gene>
    <name evidence="2" type="ORF">GR303_22260</name>
</gene>
<dbReference type="RefSeq" id="WP_161726387.1">
    <property type="nucleotide sequence ID" value="NZ_JAAAXI010000034.1"/>
</dbReference>
<keyword evidence="1" id="KW-0472">Membrane</keyword>
<sequence>MSKQEKLNIDPRLDAEDCTHHCPIWLTLSLASFGIVALIGHQIFG</sequence>
<evidence type="ECO:0000313" key="3">
    <source>
        <dbReference type="Proteomes" id="UP000818323"/>
    </source>
</evidence>
<keyword evidence="1" id="KW-1133">Transmembrane helix</keyword>